<comment type="caution">
    <text evidence="3">The sequence shown here is derived from an EMBL/GenBank/DDBJ whole genome shotgun (WGS) entry which is preliminary data.</text>
</comment>
<feature type="domain" description="NIPSNAP" evidence="2">
    <location>
        <begin position="148"/>
        <end position="251"/>
    </location>
</feature>
<evidence type="ECO:0000259" key="2">
    <source>
        <dbReference type="Pfam" id="PF07978"/>
    </source>
</evidence>
<dbReference type="Pfam" id="PF07978">
    <property type="entry name" value="NIPSNAP"/>
    <property type="match status" value="2"/>
</dbReference>
<dbReference type="Gene3D" id="3.30.70.100">
    <property type="match status" value="2"/>
</dbReference>
<keyword evidence="4" id="KW-1185">Reference proteome</keyword>
<feature type="domain" description="NIPSNAP" evidence="2">
    <location>
        <begin position="34"/>
        <end position="133"/>
    </location>
</feature>
<feature type="chain" id="PRO_5047342199" evidence="1">
    <location>
        <begin position="24"/>
        <end position="253"/>
    </location>
</feature>
<dbReference type="RefSeq" id="WP_377905650.1">
    <property type="nucleotide sequence ID" value="NZ_JBHRZS010000007.1"/>
</dbReference>
<dbReference type="Proteomes" id="UP001595805">
    <property type="component" value="Unassembled WGS sequence"/>
</dbReference>
<dbReference type="SUPFAM" id="SSF54909">
    <property type="entry name" value="Dimeric alpha+beta barrel"/>
    <property type="match status" value="2"/>
</dbReference>
<dbReference type="EMBL" id="JBHRZS010000007">
    <property type="protein sequence ID" value="MFC3880338.1"/>
    <property type="molecule type" value="Genomic_DNA"/>
</dbReference>
<evidence type="ECO:0000313" key="4">
    <source>
        <dbReference type="Proteomes" id="UP001595805"/>
    </source>
</evidence>
<proteinExistence type="predicted"/>
<dbReference type="InterPro" id="IPR011008">
    <property type="entry name" value="Dimeric_a/b-barrel"/>
</dbReference>
<evidence type="ECO:0000256" key="1">
    <source>
        <dbReference type="SAM" id="SignalP"/>
    </source>
</evidence>
<feature type="signal peptide" evidence="1">
    <location>
        <begin position="1"/>
        <end position="23"/>
    </location>
</feature>
<organism evidence="3 4">
    <name type="scientific">Algoriphagus namhaensis</name>
    <dbReference type="NCBI Taxonomy" id="915353"/>
    <lineage>
        <taxon>Bacteria</taxon>
        <taxon>Pseudomonadati</taxon>
        <taxon>Bacteroidota</taxon>
        <taxon>Cytophagia</taxon>
        <taxon>Cytophagales</taxon>
        <taxon>Cyclobacteriaceae</taxon>
        <taxon>Algoriphagus</taxon>
    </lineage>
</organism>
<reference evidence="4" key="1">
    <citation type="journal article" date="2019" name="Int. J. Syst. Evol. Microbiol.">
        <title>The Global Catalogue of Microorganisms (GCM) 10K type strain sequencing project: providing services to taxonomists for standard genome sequencing and annotation.</title>
        <authorList>
            <consortium name="The Broad Institute Genomics Platform"/>
            <consortium name="The Broad Institute Genome Sequencing Center for Infectious Disease"/>
            <person name="Wu L."/>
            <person name="Ma J."/>
        </authorList>
    </citation>
    <scope>NUCLEOTIDE SEQUENCE [LARGE SCALE GENOMIC DNA]</scope>
    <source>
        <strain evidence="4">CCUG 60523</strain>
    </source>
</reference>
<name>A0ABV8AQW0_9BACT</name>
<gene>
    <name evidence="3" type="ORF">ACFOSV_09140</name>
</gene>
<protein>
    <submittedName>
        <fullName evidence="3">NIPSNAP family protein</fullName>
    </submittedName>
</protein>
<evidence type="ECO:0000313" key="3">
    <source>
        <dbReference type="EMBL" id="MFC3880338.1"/>
    </source>
</evidence>
<keyword evidence="1" id="KW-0732">Signal</keyword>
<dbReference type="InterPro" id="IPR012577">
    <property type="entry name" value="NIPSNAP"/>
</dbReference>
<accession>A0ABV8AQW0</accession>
<sequence length="253" mass="29220">MIKRLLFTLTFILTCAITAQTFAQSAQGYTSTYFEIRKYYAHDGKLEDLIKRFNDHTVGLFEKNGMENIAYFLPVENEDNSMTYILGYPDKASRDRMWEKFINDPEWQKAYAASTENGALVKTIEQTFMVLAPGLNELPKPMPSGVIQMRTYTMFDGKIYDIQRRFKDHTQALFAKQGLRNYPYWVTVEEDGSQAQLVYLLGHRDQAAFDFAFQSFLKDPEWIKARDASEASGKIVEKVDAVMFKTLPFSPLK</sequence>